<organism evidence="2 3">
    <name type="scientific">Mycolicibacterium poriferae</name>
    <dbReference type="NCBI Taxonomy" id="39694"/>
    <lineage>
        <taxon>Bacteria</taxon>
        <taxon>Bacillati</taxon>
        <taxon>Actinomycetota</taxon>
        <taxon>Actinomycetes</taxon>
        <taxon>Mycobacteriales</taxon>
        <taxon>Mycobacteriaceae</taxon>
        <taxon>Mycolicibacterium</taxon>
    </lineage>
</organism>
<evidence type="ECO:0000313" key="2">
    <source>
        <dbReference type="EMBL" id="BBX54125.1"/>
    </source>
</evidence>
<dbReference type="AlphaFoldDB" id="A0A6N4VGX7"/>
<dbReference type="EMBL" id="AP022570">
    <property type="protein sequence ID" value="BBX54125.1"/>
    <property type="molecule type" value="Genomic_DNA"/>
</dbReference>
<evidence type="ECO:0000313" key="3">
    <source>
        <dbReference type="Proteomes" id="UP000466785"/>
    </source>
</evidence>
<evidence type="ECO:0008006" key="4">
    <source>
        <dbReference type="Google" id="ProtNLM"/>
    </source>
</evidence>
<name>A0A6N4VGX7_9MYCO</name>
<feature type="region of interest" description="Disordered" evidence="1">
    <location>
        <begin position="247"/>
        <end position="383"/>
    </location>
</feature>
<feature type="compositionally biased region" description="Low complexity" evidence="1">
    <location>
        <begin position="348"/>
        <end position="357"/>
    </location>
</feature>
<feature type="compositionally biased region" description="Acidic residues" evidence="1">
    <location>
        <begin position="331"/>
        <end position="340"/>
    </location>
</feature>
<accession>A0A6N4VGX7</accession>
<feature type="region of interest" description="Disordered" evidence="1">
    <location>
        <begin position="1"/>
        <end position="27"/>
    </location>
</feature>
<dbReference type="Proteomes" id="UP000466785">
    <property type="component" value="Chromosome"/>
</dbReference>
<feature type="compositionally biased region" description="Low complexity" evidence="1">
    <location>
        <begin position="367"/>
        <end position="383"/>
    </location>
</feature>
<proteinExistence type="predicted"/>
<gene>
    <name evidence="2" type="ORF">MPOR_51510</name>
</gene>
<dbReference type="InterPro" id="IPR021391">
    <property type="entry name" value="DUF3027"/>
</dbReference>
<sequence>MDSVTEPSHQDLTQSATGPEPVTAPWSGDVAPGLQSVLTGAVDAARAAIEEHSGEGTVGEYLGAEFEDPTSATHRFLAELPGYRGWQWAVVVAACPGAEHATISEVVLVPGPTALLAPKWVPWEERIRPGDLSPGDLLAPPPDDPRLVPGYMATGDPMVDEVATEVGLGRRRVLSLWGRRDAAQRWHDGDHGPGASMARATRRVCRDCGFYVPLGGELGLMFGVCANEFASDGHVVDAEFGCGAHSDTPAPAGTGSPLHDPYDDGVLDVTDEGARAAGEAAVQPANEAPEQPAGEAVEQPAGEAQEDPAGNAVQQPSEEAAEQPADAVEQPGDDVVEQPGDEAPNQPAQPAGEAGEAAADDAREAPAGDVGEAAADGAGQKPD</sequence>
<dbReference type="Pfam" id="PF11228">
    <property type="entry name" value="DUF3027"/>
    <property type="match status" value="1"/>
</dbReference>
<reference evidence="2 3" key="1">
    <citation type="journal article" date="2019" name="Emerg. Microbes Infect.">
        <title>Comprehensive subspecies identification of 175 nontuberculous mycobacteria species based on 7547 genomic profiles.</title>
        <authorList>
            <person name="Matsumoto Y."/>
            <person name="Kinjo T."/>
            <person name="Motooka D."/>
            <person name="Nabeya D."/>
            <person name="Jung N."/>
            <person name="Uechi K."/>
            <person name="Horii T."/>
            <person name="Iida T."/>
            <person name="Fujita J."/>
            <person name="Nakamura S."/>
        </authorList>
    </citation>
    <scope>NUCLEOTIDE SEQUENCE [LARGE SCALE GENOMIC DNA]</scope>
    <source>
        <strain evidence="2 3">JCM 12603</strain>
    </source>
</reference>
<protein>
    <recommendedName>
        <fullName evidence="4">DUF3027 domain-containing protein</fullName>
    </recommendedName>
</protein>
<keyword evidence="3" id="KW-1185">Reference proteome</keyword>
<evidence type="ECO:0000256" key="1">
    <source>
        <dbReference type="SAM" id="MobiDB-lite"/>
    </source>
</evidence>
<dbReference type="KEGG" id="mpof:MPOR_51510"/>
<feature type="compositionally biased region" description="Polar residues" evidence="1">
    <location>
        <begin position="1"/>
        <end position="17"/>
    </location>
</feature>